<evidence type="ECO:0000256" key="6">
    <source>
        <dbReference type="PROSITE-ProRule" id="PRU00104"/>
    </source>
</evidence>
<evidence type="ECO:0000256" key="5">
    <source>
        <dbReference type="ARBA" id="ARBA00022786"/>
    </source>
</evidence>
<dbReference type="InterPro" id="IPR035983">
    <property type="entry name" value="Hect_E3_ubiquitin_ligase"/>
</dbReference>
<evidence type="ECO:0000256" key="4">
    <source>
        <dbReference type="ARBA" id="ARBA00022679"/>
    </source>
</evidence>
<dbReference type="Pfam" id="PF00632">
    <property type="entry name" value="HECT"/>
    <property type="match status" value="1"/>
</dbReference>
<comment type="catalytic activity">
    <reaction evidence="1">
        <text>S-ubiquitinyl-[E2 ubiquitin-conjugating enzyme]-L-cysteine + [acceptor protein]-L-lysine = [E2 ubiquitin-conjugating enzyme]-L-cysteine + N(6)-ubiquitinyl-[acceptor protein]-L-lysine.</text>
        <dbReference type="EC" id="2.3.2.26"/>
    </reaction>
</comment>
<comment type="pathway">
    <text evidence="2">Protein modification; protein ubiquitination.</text>
</comment>
<evidence type="ECO:0000256" key="2">
    <source>
        <dbReference type="ARBA" id="ARBA00004906"/>
    </source>
</evidence>
<dbReference type="SUPFAM" id="SSF56204">
    <property type="entry name" value="Hect, E3 ligase catalytic domain"/>
    <property type="match status" value="1"/>
</dbReference>
<feature type="domain" description="HECT" evidence="7">
    <location>
        <begin position="1611"/>
        <end position="1946"/>
    </location>
</feature>
<dbReference type="EC" id="2.3.2.26" evidence="3"/>
<keyword evidence="5 6" id="KW-0833">Ubl conjugation pathway</keyword>
<dbReference type="SMART" id="SM00119">
    <property type="entry name" value="HECTc"/>
    <property type="match status" value="1"/>
</dbReference>
<proteinExistence type="predicted"/>
<dbReference type="PANTHER" id="PTHR11254">
    <property type="entry name" value="HECT DOMAIN UBIQUITIN-PROTEIN LIGASE"/>
    <property type="match status" value="1"/>
</dbReference>
<name>A0ABR2GW57_9EUKA</name>
<feature type="active site" description="Glycyl thioester intermediate" evidence="6">
    <location>
        <position position="1915"/>
    </location>
</feature>
<reference evidence="8 9" key="1">
    <citation type="submission" date="2024-04" db="EMBL/GenBank/DDBJ databases">
        <title>Tritrichomonas musculus Genome.</title>
        <authorList>
            <person name="Alves-Ferreira E."/>
            <person name="Grigg M."/>
            <person name="Lorenzi H."/>
            <person name="Galac M."/>
        </authorList>
    </citation>
    <scope>NUCLEOTIDE SEQUENCE [LARGE SCALE GENOMIC DNA]</scope>
    <source>
        <strain evidence="8 9">EAF2021</strain>
    </source>
</reference>
<evidence type="ECO:0000256" key="1">
    <source>
        <dbReference type="ARBA" id="ARBA00000885"/>
    </source>
</evidence>
<dbReference type="Gene3D" id="3.30.2410.10">
    <property type="entry name" value="Hect, E3 ligase catalytic domain"/>
    <property type="match status" value="1"/>
</dbReference>
<comment type="caution">
    <text evidence="8">The sequence shown here is derived from an EMBL/GenBank/DDBJ whole genome shotgun (WGS) entry which is preliminary data.</text>
</comment>
<evidence type="ECO:0000313" key="9">
    <source>
        <dbReference type="Proteomes" id="UP001470230"/>
    </source>
</evidence>
<keyword evidence="4" id="KW-0808">Transferase</keyword>
<evidence type="ECO:0000313" key="8">
    <source>
        <dbReference type="EMBL" id="KAK8837617.1"/>
    </source>
</evidence>
<dbReference type="InterPro" id="IPR000569">
    <property type="entry name" value="HECT_dom"/>
</dbReference>
<organism evidence="8 9">
    <name type="scientific">Tritrichomonas musculus</name>
    <dbReference type="NCBI Taxonomy" id="1915356"/>
    <lineage>
        <taxon>Eukaryota</taxon>
        <taxon>Metamonada</taxon>
        <taxon>Parabasalia</taxon>
        <taxon>Tritrichomonadida</taxon>
        <taxon>Tritrichomonadidae</taxon>
        <taxon>Tritrichomonas</taxon>
    </lineage>
</organism>
<sequence>MTKHPLLLSSSKIFVDSNLIDNIHQSIIDLQFDPPKDEIRKLFDDSISYLDADIDSQAMDELLSLILSCYLRIPEQKNELFKIIFENSQKNSNRLILFALILSQTEHSSVPSEVCNLISIISKQILSQIRQPQEQFKIFNHEISPKYKSNFICDIILTLKASEKVVSLFYSYILTQKDISKTRIDKIFQKISKSNAITLLSEDVLIKTTHFENFSQENLSVIIPKLTEKTFLKVLHLIHETFSEEKTFIKPLVSSLFDKCIEFDIKFKILQDFFPTILDSLDHSIIKPSYWNYFDKNDIILPQKVTEKIVDFPDPKTALKVIQNIQKIPIEILAEGLLHTDDIEIFERLVQYSFYGKENSTFSEEKFWLHLFSVISSSKERYSNSLMNKIVDIFEKFVDENNFFIYVESMIFENYPTTNNGNYFLFDLYSRLSYEYKENFNENKEVLLTKIRERKKFPLPSFWNLFDFEFIEQFFEEENNIPLMLYAYHFCNISSLSTRKIKTITIRTLKSEKSKNLIADFISNNDLDYLANMDEDSLSLIISALIFVEQKEKPKIYGLTKETVLPFISILFNFLNSINSLPIEISSEIESMILPACKYLSKSDMPLLIESIDSILNHYDHLFNPNFFKCNITFEMIEILFFQLINNCYKADKSIILEMIFSLQSQYSTNEKVKLLFDKNGINLFVFIIKNKSRINNFERLKKFEFDLKILDLKKISKIAVDSIQNALFYEESINTINFLENYCKNVPKLKFTNLKNINKIIHKTIERKKWNDIFNIFKFMAEKSLEKEFKENSMINFSFDSLHLNKFLLDILTIEKIENVHSIFEMLFKILMKDDLIATNYLIVLFEKISFTWNIEPKEFLEKYSNEYKTYKDLFINSMRKVFGFHPISQEFVRKTKVKNISTNQSKILTKIFDLTNKKINDYQSFILLQNIASSFPFLFSHLNIKKLFSTVVKTLDSFTLLFTVQNNSNKEIINDLKRSLSAYSFLISLLYSVEILDAFIPWLYSKITSFSPSQIISMTFILNSLFKTKRVKDAMLALSSKFNFPGIINSLLEHEVPNEIQFHYKTQIFNLLTIYYKLLNNLYHKKKLILIDEIMKIKKPFNHVFNNFLTIHPIKLDQPFLPEINNDELKKFWENINEVKTFWINCDRPSIEPKANEIDKFIDHYIKIEKNIPEINCNQSEMHLDTFYSKIQSIRYCAREPFWIYQWMVKGRKFIELQEHDDILCQVLRDVESLNTNESDEFYFDDEIDVDCYFLTDFCQNELFNKLIKEFSLNSDKHELFNAVVNNRVAIYSFLDLLNLYISENRDENESIKRLLNYLFNSEIKNKDTFKVNFSDVCGNNLIDFALSPGIRDDSDMLYKISEILCQFENLPMKVTFIAGLLFNANKEKYTQIALKLCFQTGSNEFPNIIKTIQNLFDKQFENDKKVPSYVAIKYYLKLCPSLIQTKESVILMILKQALLYYSNGHKDDQEAIDLVCLILNKLAPERELTQQLIIPTDEEIDFSISYSSTRANHNAPESHAMLQQAPKDLIDSNPTFWNLYCDYRTVLNDIVINDEKCIEKLKFLSDFPELLCFEKRLAHFQNKMKKRITKDEYLDVNVDRSTVLVDSYEQLYRKTREEWLCKLRISFKGEKGVDMGGLTKEWFSLVTKEIFNPNFALFNLSENQTYQPNPLSGINAEHIGYFRFIGKVIARALIQRQCVNAHFTRSFCRQILHQQVKLKDFEDINENIYKSMKSILDDDVEPLCLNFTIDEDELGVTKTILLKENGDEIDVNNENKKEYVSLYTNYRLRKSIIDQVTAFCEGFNFLIPHEEIRMFSPSELDLLICGIPNIDVNDLMMHTSYSYPYNKDHPVVQMFFKVISNWSNEYLGKFLLFLTGSSQMPVIGFKYYCDIGKPITLSHVSDKERLCVAHTCFNTLDLPEYDSEEIMNRKLLQSIEELEFAIA</sequence>
<evidence type="ECO:0000256" key="3">
    <source>
        <dbReference type="ARBA" id="ARBA00012485"/>
    </source>
</evidence>
<dbReference type="PANTHER" id="PTHR11254:SF440">
    <property type="entry name" value="E3 UBIQUITIN-PROTEIN LIGASE NEDD-4"/>
    <property type="match status" value="1"/>
</dbReference>
<dbReference type="InterPro" id="IPR050409">
    <property type="entry name" value="E3_ubiq-protein_ligase"/>
</dbReference>
<gene>
    <name evidence="8" type="ORF">M9Y10_036148</name>
</gene>
<dbReference type="EMBL" id="JAPFFF010000058">
    <property type="protein sequence ID" value="KAK8837617.1"/>
    <property type="molecule type" value="Genomic_DNA"/>
</dbReference>
<dbReference type="PROSITE" id="PS50237">
    <property type="entry name" value="HECT"/>
    <property type="match status" value="1"/>
</dbReference>
<dbReference type="Gene3D" id="3.30.2160.10">
    <property type="entry name" value="Hect, E3 ligase catalytic domain"/>
    <property type="match status" value="1"/>
</dbReference>
<dbReference type="Gene3D" id="3.90.1750.10">
    <property type="entry name" value="Hect, E3 ligase catalytic domains"/>
    <property type="match status" value="1"/>
</dbReference>
<dbReference type="Proteomes" id="UP001470230">
    <property type="component" value="Unassembled WGS sequence"/>
</dbReference>
<evidence type="ECO:0000259" key="7">
    <source>
        <dbReference type="PROSITE" id="PS50237"/>
    </source>
</evidence>
<dbReference type="CDD" id="cd00078">
    <property type="entry name" value="HECTc"/>
    <property type="match status" value="1"/>
</dbReference>
<keyword evidence="9" id="KW-1185">Reference proteome</keyword>
<accession>A0ABR2GW57</accession>
<protein>
    <recommendedName>
        <fullName evidence="3">HECT-type E3 ubiquitin transferase</fullName>
        <ecNumber evidence="3">2.3.2.26</ecNumber>
    </recommendedName>
</protein>